<keyword evidence="1" id="KW-0175">Coiled coil</keyword>
<dbReference type="Proteomes" id="UP000254133">
    <property type="component" value="Unassembled WGS sequence"/>
</dbReference>
<name>A0A378PWX9_MORBO</name>
<accession>A0A378PWX9</accession>
<organism evidence="2 3">
    <name type="scientific">Moraxella bovis</name>
    <dbReference type="NCBI Taxonomy" id="476"/>
    <lineage>
        <taxon>Bacteria</taxon>
        <taxon>Pseudomonadati</taxon>
        <taxon>Pseudomonadota</taxon>
        <taxon>Gammaproteobacteria</taxon>
        <taxon>Moraxellales</taxon>
        <taxon>Moraxellaceae</taxon>
        <taxon>Moraxella</taxon>
    </lineage>
</organism>
<protein>
    <submittedName>
        <fullName evidence="2">Uncharacterized protein</fullName>
    </submittedName>
</protein>
<proteinExistence type="predicted"/>
<dbReference type="AlphaFoldDB" id="A0A378PWX9"/>
<reference evidence="2 3" key="1">
    <citation type="submission" date="2018-06" db="EMBL/GenBank/DDBJ databases">
        <authorList>
            <consortium name="Pathogen Informatics"/>
            <person name="Doyle S."/>
        </authorList>
    </citation>
    <scope>NUCLEOTIDE SEQUENCE [LARGE SCALE GENOMIC DNA]</scope>
    <source>
        <strain evidence="2 3">NCTC9426</strain>
    </source>
</reference>
<evidence type="ECO:0000313" key="3">
    <source>
        <dbReference type="Proteomes" id="UP000254133"/>
    </source>
</evidence>
<feature type="coiled-coil region" evidence="1">
    <location>
        <begin position="8"/>
        <end position="42"/>
    </location>
</feature>
<gene>
    <name evidence="2" type="ORF">NCTC9426_01299</name>
</gene>
<evidence type="ECO:0000313" key="2">
    <source>
        <dbReference type="EMBL" id="STY91252.1"/>
    </source>
</evidence>
<sequence length="234" mass="27279">MRQAHIDKNELLSKNQLLLSEKANLDQEKRGLLEDIDALKGDFRLLNENYIESHLKFLSDKIGFGKNHRISVYFENDDSFYILGRFSSNPKYKKKHTIKFAINKGALSKTWESGSFCDFKCKSFKNAEKTYLKHQKQYYCFNEDKIRKSNMKSCSFIGYAIQDSGTPIGVILFESVEQDLSDFNNLIKEIFLEYEVILSKIVRSGKHYSHIIHYDNNVDNPENEFLQKMGGKNV</sequence>
<dbReference type="EMBL" id="UGPZ01000002">
    <property type="protein sequence ID" value="STY91252.1"/>
    <property type="molecule type" value="Genomic_DNA"/>
</dbReference>
<evidence type="ECO:0000256" key="1">
    <source>
        <dbReference type="SAM" id="Coils"/>
    </source>
</evidence>